<evidence type="ECO:0000313" key="3">
    <source>
        <dbReference type="Proteomes" id="UP000643403"/>
    </source>
</evidence>
<keyword evidence="3" id="KW-1185">Reference proteome</keyword>
<dbReference type="Proteomes" id="UP000643403">
    <property type="component" value="Unassembled WGS sequence"/>
</dbReference>
<sequence length="111" mass="11804">MQAGATRMSMPLKPAARASNFLADPATARGGAWLFFVFSAAEFFLGLKALVSGCIRTMRGRHGPGVLHCTPDPWYWGHTAIAFLLGAGLAVVGCKLLQLARRARTDCAAGR</sequence>
<gene>
    <name evidence="2" type="ORF">GCM10008101_11430</name>
</gene>
<organism evidence="2 3">
    <name type="scientific">Cognatilysobacter xinjiangensis</name>
    <dbReference type="NCBI Taxonomy" id="546892"/>
    <lineage>
        <taxon>Bacteria</taxon>
        <taxon>Pseudomonadati</taxon>
        <taxon>Pseudomonadota</taxon>
        <taxon>Gammaproteobacteria</taxon>
        <taxon>Lysobacterales</taxon>
        <taxon>Lysobacteraceae</taxon>
        <taxon>Cognatilysobacter</taxon>
    </lineage>
</organism>
<dbReference type="EMBL" id="BMXY01000001">
    <property type="protein sequence ID" value="GGZ59376.1"/>
    <property type="molecule type" value="Genomic_DNA"/>
</dbReference>
<name>A0ABQ3BW30_9GAMM</name>
<evidence type="ECO:0000313" key="2">
    <source>
        <dbReference type="EMBL" id="GGZ59376.1"/>
    </source>
</evidence>
<keyword evidence="1" id="KW-0472">Membrane</keyword>
<feature type="transmembrane region" description="Helical" evidence="1">
    <location>
        <begin position="75"/>
        <end position="94"/>
    </location>
</feature>
<evidence type="ECO:0000256" key="1">
    <source>
        <dbReference type="SAM" id="Phobius"/>
    </source>
</evidence>
<reference evidence="3" key="1">
    <citation type="journal article" date="2019" name="Int. J. Syst. Evol. Microbiol.">
        <title>The Global Catalogue of Microorganisms (GCM) 10K type strain sequencing project: providing services to taxonomists for standard genome sequencing and annotation.</title>
        <authorList>
            <consortium name="The Broad Institute Genomics Platform"/>
            <consortium name="The Broad Institute Genome Sequencing Center for Infectious Disease"/>
            <person name="Wu L."/>
            <person name="Ma J."/>
        </authorList>
    </citation>
    <scope>NUCLEOTIDE SEQUENCE [LARGE SCALE GENOMIC DNA]</scope>
    <source>
        <strain evidence="3">KCTC 22558</strain>
    </source>
</reference>
<accession>A0ABQ3BW30</accession>
<protein>
    <submittedName>
        <fullName evidence="2">Uncharacterized protein</fullName>
    </submittedName>
</protein>
<feature type="transmembrane region" description="Helical" evidence="1">
    <location>
        <begin position="32"/>
        <end position="55"/>
    </location>
</feature>
<keyword evidence="1" id="KW-1133">Transmembrane helix</keyword>
<proteinExistence type="predicted"/>
<keyword evidence="1" id="KW-0812">Transmembrane</keyword>
<comment type="caution">
    <text evidence="2">The sequence shown here is derived from an EMBL/GenBank/DDBJ whole genome shotgun (WGS) entry which is preliminary data.</text>
</comment>